<feature type="transmembrane region" description="Helical" evidence="12">
    <location>
        <begin position="32"/>
        <end position="55"/>
    </location>
</feature>
<dbReference type="AlphaFoldDB" id="A0AA40HSA3"/>
<feature type="domain" description="G-protein coupled receptors family 1 profile" evidence="13">
    <location>
        <begin position="47"/>
        <end position="299"/>
    </location>
</feature>
<feature type="domain" description="G-protein coupled receptors family 1 profile" evidence="13">
    <location>
        <begin position="379"/>
        <end position="631"/>
    </location>
</feature>
<feature type="transmembrane region" description="Helical" evidence="12">
    <location>
        <begin position="7"/>
        <end position="26"/>
    </location>
</feature>
<feature type="transmembrane region" description="Helical" evidence="12">
    <location>
        <begin position="278"/>
        <end position="301"/>
    </location>
</feature>
<dbReference type="PANTHER" id="PTHR26450:SF141">
    <property type="entry name" value="OLFACTORY RECEPTOR"/>
    <property type="match status" value="1"/>
</dbReference>
<dbReference type="InterPro" id="IPR050402">
    <property type="entry name" value="OR51/52/56-like"/>
</dbReference>
<sequence length="967" mass="107857">MLHSQSYVNISFFQPASFLMIGIPGLEAIHGWISIPFSCMYTVALTGNSLILLAVRRTPSLHQPMYYFLSMLALTDVGLTLSTMPTTLAVLWFDHRLIAFNACLVQMFFLHSFSVVESSVLLAMSFDRFVAISNPLRYAAVLTNNVIIRIGLAIVARATVSLFPVPFLLKRLNFCPGKMLLSHSFCFHADVMKKACADITVNILYGLYVVLSTVGVDSLLIVLSYTLILHTVIGLASPKERIRALNTCVSHILAVLVFYIPVIGVSMIHRFGRHLPHIVHALIAYVYLVVPPVLNPIIYSVKSKPIREAMLRVLREKLKRLHLSGDFFCLPRMLPSQSYVNISFFQPASFLMIGIPGLEAVHGWISIPFSCMYTVALTGNSLILLAVRRTPSLHQPMYYFLSMLALTDVGLTLSTMPTTLAVLWFDHRRIAFNACLVQMFFLHSFSVVESSVLLAMSFDRFVAISNPLRYAAVLTNNVIIRIGLAIVARATVSLFPGPFLLKRLNFCPGKMLLSHSFCFHADIMKNACADITVNILYGLYVVLSTVGVDSLLIVLSYTLILHTVIGLASPKERIQALNTCVSHILAVLVFYIPVIGISMIHRFGRHLPHIVHALIAYVYLVVPPVLNPIIYSVKSKPIREAMLRVLREKMLPSQSYVNISFFQPASFLMIGIPGLEAVHGWISIPFSCMYTAALTGNCLILLAEDSQPAPAHVLLPVHAGLTDVGLTLSTMPTTLAVLWFDHRHIAFNACLVQMFFLHSFSVVESSVLLAMSFDRFVAISNPLRYAALLRNNVIFRIGLAVVARAMLSLFPVPFLLKRLNFCPNKILLSHSFCFHPDVMRRACADITINIRYGLYVVVSTGGIDSLFIILSYTLILCTVLGLTSPRERIRALNTCVSHILAVFVFFIPCITMSMIHRFGRHLPHIVHALVAYVYLMVPPVLNPIIYSVKSKPIREAMLRVLRWKGQG</sequence>
<dbReference type="SUPFAM" id="SSF81321">
    <property type="entry name" value="Family A G protein-coupled receptor-like"/>
    <property type="match status" value="3"/>
</dbReference>
<evidence type="ECO:0000256" key="1">
    <source>
        <dbReference type="ARBA" id="ARBA00003929"/>
    </source>
</evidence>
<feature type="transmembrane region" description="Helical" evidence="12">
    <location>
        <begin position="364"/>
        <end position="387"/>
    </location>
</feature>
<evidence type="ECO:0000256" key="7">
    <source>
        <dbReference type="ARBA" id="ARBA00023040"/>
    </source>
</evidence>
<dbReference type="Pfam" id="PF13853">
    <property type="entry name" value="7tm_4"/>
    <property type="match status" value="3"/>
</dbReference>
<feature type="transmembrane region" description="Helical" evidence="12">
    <location>
        <begin position="339"/>
        <end position="358"/>
    </location>
</feature>
<feature type="transmembrane region" description="Helical" evidence="12">
    <location>
        <begin position="925"/>
        <end position="948"/>
    </location>
</feature>
<evidence type="ECO:0000256" key="12">
    <source>
        <dbReference type="SAM" id="Phobius"/>
    </source>
</evidence>
<feature type="transmembrane region" description="Helical" evidence="12">
    <location>
        <begin position="470"/>
        <end position="492"/>
    </location>
</feature>
<feature type="transmembrane region" description="Helical" evidence="12">
    <location>
        <begin position="399"/>
        <end position="424"/>
    </location>
</feature>
<feature type="domain" description="G-protein coupled receptors family 1 profile" evidence="13">
    <location>
        <begin position="694"/>
        <end position="946"/>
    </location>
</feature>
<keyword evidence="10 11" id="KW-0807">Transducer</keyword>
<dbReference type="GO" id="GO:0004930">
    <property type="term" value="F:G protein-coupled receptor activity"/>
    <property type="evidence" value="ECO:0007669"/>
    <property type="project" value="UniProtKB-KW"/>
</dbReference>
<dbReference type="PRINTS" id="PR00245">
    <property type="entry name" value="OLFACTORYR"/>
</dbReference>
<name>A0AA40HSA3_CNENI</name>
<evidence type="ECO:0000256" key="2">
    <source>
        <dbReference type="ARBA" id="ARBA00004141"/>
    </source>
</evidence>
<accession>A0AA40HSA3</accession>
<evidence type="ECO:0000256" key="8">
    <source>
        <dbReference type="ARBA" id="ARBA00023136"/>
    </source>
</evidence>
<evidence type="ECO:0000256" key="3">
    <source>
        <dbReference type="ARBA" id="ARBA00022606"/>
    </source>
</evidence>
<dbReference type="Gene3D" id="1.20.1070.10">
    <property type="entry name" value="Rhodopsin 7-helix transmembrane proteins"/>
    <property type="match status" value="3"/>
</dbReference>
<feature type="transmembrane region" description="Helical" evidence="12">
    <location>
        <begin position="248"/>
        <end position="272"/>
    </location>
</feature>
<reference evidence="14" key="1">
    <citation type="submission" date="2023-06" db="EMBL/GenBank/DDBJ databases">
        <title>Reference genome for the Northern bat (Eptesicus nilssonii), a most northern bat species.</title>
        <authorList>
            <person name="Laine V.N."/>
            <person name="Pulliainen A.T."/>
            <person name="Lilley T.M."/>
        </authorList>
    </citation>
    <scope>NUCLEOTIDE SEQUENCE</scope>
    <source>
        <strain evidence="14">BLF_Eptnil</strain>
        <tissue evidence="14">Kidney</tissue>
    </source>
</reference>
<evidence type="ECO:0000313" key="15">
    <source>
        <dbReference type="Proteomes" id="UP001177744"/>
    </source>
</evidence>
<feature type="transmembrane region" description="Helical" evidence="12">
    <location>
        <begin position="67"/>
        <end position="92"/>
    </location>
</feature>
<dbReference type="PROSITE" id="PS50262">
    <property type="entry name" value="G_PROTEIN_RECEP_F1_2"/>
    <property type="match status" value="3"/>
</dbReference>
<feature type="transmembrane region" description="Helical" evidence="12">
    <location>
        <begin position="610"/>
        <end position="634"/>
    </location>
</feature>
<evidence type="ECO:0000256" key="11">
    <source>
        <dbReference type="RuleBase" id="RU000688"/>
    </source>
</evidence>
<comment type="subcellular location">
    <subcellularLocation>
        <location evidence="2">Membrane</location>
        <topology evidence="2">Multi-pass membrane protein</topology>
    </subcellularLocation>
</comment>
<evidence type="ECO:0000256" key="4">
    <source>
        <dbReference type="ARBA" id="ARBA00022692"/>
    </source>
</evidence>
<comment type="function">
    <text evidence="1">Putative odorant or sperm cell receptor.</text>
</comment>
<dbReference type="FunFam" id="1.20.1070.10:FF:000002">
    <property type="entry name" value="Olfactory receptor"/>
    <property type="match status" value="3"/>
</dbReference>
<keyword evidence="3" id="KW-0716">Sensory transduction</keyword>
<proteinExistence type="inferred from homology"/>
<dbReference type="InterPro" id="IPR000276">
    <property type="entry name" value="GPCR_Rhodpsn"/>
</dbReference>
<dbReference type="CDD" id="cd15222">
    <property type="entry name" value="7tmA_OR51-like"/>
    <property type="match status" value="3"/>
</dbReference>
<dbReference type="GO" id="GO:0071396">
    <property type="term" value="P:cellular response to lipid"/>
    <property type="evidence" value="ECO:0007669"/>
    <property type="project" value="UniProtKB-ARBA"/>
</dbReference>
<feature type="transmembrane region" description="Helical" evidence="12">
    <location>
        <begin position="681"/>
        <end position="703"/>
    </location>
</feature>
<dbReference type="PRINTS" id="PR00237">
    <property type="entry name" value="GPCRRHODOPSN"/>
</dbReference>
<keyword evidence="5" id="KW-0552">Olfaction</keyword>
<feature type="transmembrane region" description="Helical" evidence="12">
    <location>
        <begin position="218"/>
        <end position="236"/>
    </location>
</feature>
<evidence type="ECO:0000313" key="14">
    <source>
        <dbReference type="EMBL" id="KAK1336050.1"/>
    </source>
</evidence>
<feature type="transmembrane region" description="Helical" evidence="12">
    <location>
        <begin position="98"/>
        <end position="126"/>
    </location>
</feature>
<comment type="caution">
    <text evidence="14">The sequence shown here is derived from an EMBL/GenBank/DDBJ whole genome shotgun (WGS) entry which is preliminary data.</text>
</comment>
<evidence type="ECO:0000256" key="10">
    <source>
        <dbReference type="ARBA" id="ARBA00023224"/>
    </source>
</evidence>
<dbReference type="InterPro" id="IPR017452">
    <property type="entry name" value="GPCR_Rhodpsn_7TM"/>
</dbReference>
<keyword evidence="6 12" id="KW-1133">Transmembrane helix</keyword>
<protein>
    <recommendedName>
        <fullName evidence="13">G-protein coupled receptors family 1 profile domain-containing protein</fullName>
    </recommendedName>
</protein>
<dbReference type="EMBL" id="JAULJE010000013">
    <property type="protein sequence ID" value="KAK1336050.1"/>
    <property type="molecule type" value="Genomic_DNA"/>
</dbReference>
<keyword evidence="4 11" id="KW-0812">Transmembrane</keyword>
<evidence type="ECO:0000256" key="9">
    <source>
        <dbReference type="ARBA" id="ARBA00023170"/>
    </source>
</evidence>
<dbReference type="InterPro" id="IPR000725">
    <property type="entry name" value="Olfact_rcpt"/>
</dbReference>
<gene>
    <name evidence="14" type="ORF">QTO34_003850</name>
</gene>
<dbReference type="Proteomes" id="UP001177744">
    <property type="component" value="Unassembled WGS sequence"/>
</dbReference>
<feature type="transmembrane region" description="Helical" evidence="12">
    <location>
        <begin position="550"/>
        <end position="568"/>
    </location>
</feature>
<organism evidence="14 15">
    <name type="scientific">Cnephaeus nilssonii</name>
    <name type="common">Northern bat</name>
    <name type="synonym">Eptesicus nilssonii</name>
    <dbReference type="NCBI Taxonomy" id="3371016"/>
    <lineage>
        <taxon>Eukaryota</taxon>
        <taxon>Metazoa</taxon>
        <taxon>Chordata</taxon>
        <taxon>Craniata</taxon>
        <taxon>Vertebrata</taxon>
        <taxon>Euteleostomi</taxon>
        <taxon>Mammalia</taxon>
        <taxon>Eutheria</taxon>
        <taxon>Laurasiatheria</taxon>
        <taxon>Chiroptera</taxon>
        <taxon>Yangochiroptera</taxon>
        <taxon>Vespertilionidae</taxon>
        <taxon>Cnephaeus</taxon>
    </lineage>
</organism>
<evidence type="ECO:0000256" key="6">
    <source>
        <dbReference type="ARBA" id="ARBA00022989"/>
    </source>
</evidence>
<keyword evidence="15" id="KW-1185">Reference proteome</keyword>
<feature type="transmembrane region" description="Helical" evidence="12">
    <location>
        <begin position="745"/>
        <end position="773"/>
    </location>
</feature>
<feature type="transmembrane region" description="Helical" evidence="12">
    <location>
        <begin position="715"/>
        <end position="739"/>
    </location>
</feature>
<keyword evidence="8 12" id="KW-0472">Membrane</keyword>
<dbReference type="PANTHER" id="PTHR26450">
    <property type="entry name" value="OLFACTORY RECEPTOR 56B1-RELATED"/>
    <property type="match status" value="1"/>
</dbReference>
<comment type="similarity">
    <text evidence="11">Belongs to the G-protein coupled receptor 1 family.</text>
</comment>
<evidence type="ECO:0000256" key="5">
    <source>
        <dbReference type="ARBA" id="ARBA00022725"/>
    </source>
</evidence>
<keyword evidence="9 11" id="KW-0675">Receptor</keyword>
<keyword evidence="7 11" id="KW-0297">G-protein coupled receptor</keyword>
<dbReference type="PROSITE" id="PS00237">
    <property type="entry name" value="G_PROTEIN_RECEP_F1_1"/>
    <property type="match status" value="3"/>
</dbReference>
<feature type="transmembrane region" description="Helical" evidence="12">
    <location>
        <begin position="580"/>
        <end position="604"/>
    </location>
</feature>
<feature type="transmembrane region" description="Helical" evidence="12">
    <location>
        <begin position="146"/>
        <end position="169"/>
    </location>
</feature>
<dbReference type="GO" id="GO:0005886">
    <property type="term" value="C:plasma membrane"/>
    <property type="evidence" value="ECO:0007669"/>
    <property type="project" value="TreeGrafter"/>
</dbReference>
<evidence type="ECO:0000259" key="13">
    <source>
        <dbReference type="PROSITE" id="PS50262"/>
    </source>
</evidence>
<feature type="transmembrane region" description="Helical" evidence="12">
    <location>
        <begin position="865"/>
        <end position="883"/>
    </location>
</feature>
<dbReference type="GO" id="GO:0004984">
    <property type="term" value="F:olfactory receptor activity"/>
    <property type="evidence" value="ECO:0007669"/>
    <property type="project" value="InterPro"/>
</dbReference>
<feature type="transmembrane region" description="Helical" evidence="12">
    <location>
        <begin position="655"/>
        <end position="675"/>
    </location>
</feature>
<feature type="transmembrane region" description="Helical" evidence="12">
    <location>
        <begin position="430"/>
        <end position="458"/>
    </location>
</feature>
<feature type="transmembrane region" description="Helical" evidence="12">
    <location>
        <begin position="895"/>
        <end position="919"/>
    </location>
</feature>
<feature type="transmembrane region" description="Helical" evidence="12">
    <location>
        <begin position="793"/>
        <end position="816"/>
    </location>
</feature>